<dbReference type="AlphaFoldDB" id="B9K7D8"/>
<evidence type="ECO:0000313" key="2">
    <source>
        <dbReference type="Proteomes" id="UP000000445"/>
    </source>
</evidence>
<organism evidence="1 2">
    <name type="scientific">Thermotoga neapolitana (strain ATCC 49049 / DSM 4359 / NBRC 107923 / NS-E)</name>
    <dbReference type="NCBI Taxonomy" id="309803"/>
    <lineage>
        <taxon>Bacteria</taxon>
        <taxon>Thermotogati</taxon>
        <taxon>Thermotogota</taxon>
        <taxon>Thermotogae</taxon>
        <taxon>Thermotogales</taxon>
        <taxon>Thermotogaceae</taxon>
        <taxon>Thermotoga</taxon>
    </lineage>
</organism>
<accession>B9K7D8</accession>
<dbReference type="STRING" id="309803.CTN_0695"/>
<dbReference type="KEGG" id="tna:CTN_0695"/>
<name>B9K7D8_THENN</name>
<keyword evidence="2" id="KW-1185">Reference proteome</keyword>
<dbReference type="EMBL" id="CP000916">
    <property type="protein sequence ID" value="ACM22871.1"/>
    <property type="molecule type" value="Genomic_DNA"/>
</dbReference>
<dbReference type="HOGENOM" id="CLU_3030982_0_0_0"/>
<sequence>MFCCFARKCTYKLEERKLIGEEVRSMNIRTIGMILFGLATILQTISELVEELKKE</sequence>
<gene>
    <name evidence="1" type="ordered locus">CTN_0695</name>
</gene>
<evidence type="ECO:0000313" key="1">
    <source>
        <dbReference type="EMBL" id="ACM22871.1"/>
    </source>
</evidence>
<reference evidence="1 2" key="1">
    <citation type="journal article" date="2009" name="Biosci. Biotechnol. Biochem.">
        <title>WeGAS: a web-based microbial genome annotation system.</title>
        <authorList>
            <person name="Lee D."/>
            <person name="Seo H."/>
            <person name="Park C."/>
            <person name="Park K."/>
        </authorList>
    </citation>
    <scope>NUCLEOTIDE SEQUENCE [LARGE SCALE GENOMIC DNA]</scope>
    <source>
        <strain evidence="2">ATCC 49049 / DSM 4359 / NBRC 107923 / NS-E</strain>
    </source>
</reference>
<proteinExistence type="predicted"/>
<dbReference type="Proteomes" id="UP000000445">
    <property type="component" value="Chromosome"/>
</dbReference>
<protein>
    <submittedName>
        <fullName evidence="1">Uncharacterized protein</fullName>
    </submittedName>
</protein>